<comment type="caution">
    <text evidence="1">The sequence shown here is derived from an EMBL/GenBank/DDBJ whole genome shotgun (WGS) entry which is preliminary data.</text>
</comment>
<evidence type="ECO:0000313" key="2">
    <source>
        <dbReference type="EMBL" id="CAF4362646.1"/>
    </source>
</evidence>
<dbReference type="EMBL" id="CAJNOQ010022431">
    <property type="protein sequence ID" value="CAF1500995.1"/>
    <property type="molecule type" value="Genomic_DNA"/>
</dbReference>
<dbReference type="Proteomes" id="UP000681722">
    <property type="component" value="Unassembled WGS sequence"/>
</dbReference>
<evidence type="ECO:0000313" key="1">
    <source>
        <dbReference type="EMBL" id="CAF1500995.1"/>
    </source>
</evidence>
<keyword evidence="3" id="KW-1185">Reference proteome</keyword>
<dbReference type="OrthoDB" id="9049620at2759"/>
<name>A0A815T0E2_9BILA</name>
<proteinExistence type="predicted"/>
<protein>
    <submittedName>
        <fullName evidence="1">Uncharacterized protein</fullName>
    </submittedName>
</protein>
<evidence type="ECO:0000313" key="3">
    <source>
        <dbReference type="Proteomes" id="UP000663829"/>
    </source>
</evidence>
<dbReference type="AlphaFoldDB" id="A0A815T0E2"/>
<organism evidence="1 3">
    <name type="scientific">Didymodactylos carnosus</name>
    <dbReference type="NCBI Taxonomy" id="1234261"/>
    <lineage>
        <taxon>Eukaryota</taxon>
        <taxon>Metazoa</taxon>
        <taxon>Spiralia</taxon>
        <taxon>Gnathifera</taxon>
        <taxon>Rotifera</taxon>
        <taxon>Eurotatoria</taxon>
        <taxon>Bdelloidea</taxon>
        <taxon>Philodinida</taxon>
        <taxon>Philodinidae</taxon>
        <taxon>Didymodactylos</taxon>
    </lineage>
</organism>
<gene>
    <name evidence="1" type="ORF">GPM918_LOCUS36678</name>
    <name evidence="2" type="ORF">SRO942_LOCUS37423</name>
</gene>
<dbReference type="Proteomes" id="UP000663829">
    <property type="component" value="Unassembled WGS sequence"/>
</dbReference>
<reference evidence="1" key="1">
    <citation type="submission" date="2021-02" db="EMBL/GenBank/DDBJ databases">
        <authorList>
            <person name="Nowell W R."/>
        </authorList>
    </citation>
    <scope>NUCLEOTIDE SEQUENCE</scope>
</reference>
<sequence length="212" mass="23374">APSAPTYEPPTAAATIQPSLSLSSSSPIYERPVAATILKPQLTKVTASPYEPSRVSTITFVRMPNAKRHGDRIPDGYAGFKWYNVFYMFEVFAMECYSNTGYANAFTNGRKCVAYNGGGDPISISVLNSQNTFCLHSFEAISVYREAFTLSVTGYRSKQLLDTKTITLTTTNPTLIEIGWERIDEMRFACADTAEASPNRTTFALTCLNLLL</sequence>
<feature type="non-terminal residue" evidence="1">
    <location>
        <position position="1"/>
    </location>
</feature>
<dbReference type="EMBL" id="CAJOBC010087946">
    <property type="protein sequence ID" value="CAF4362646.1"/>
    <property type="molecule type" value="Genomic_DNA"/>
</dbReference>
<accession>A0A815T0E2</accession>